<gene>
    <name evidence="2" type="ORF">THRCLA_00265</name>
</gene>
<feature type="compositionally biased region" description="Basic residues" evidence="1">
    <location>
        <begin position="61"/>
        <end position="70"/>
    </location>
</feature>
<evidence type="ECO:0000313" key="3">
    <source>
        <dbReference type="Proteomes" id="UP000243217"/>
    </source>
</evidence>
<dbReference type="OrthoDB" id="73842at2759"/>
<evidence type="ECO:0000313" key="2">
    <source>
        <dbReference type="EMBL" id="OQS07739.1"/>
    </source>
</evidence>
<keyword evidence="3" id="KW-1185">Reference proteome</keyword>
<dbReference type="EMBL" id="JNBS01000128">
    <property type="protein sequence ID" value="OQS07739.1"/>
    <property type="molecule type" value="Genomic_DNA"/>
</dbReference>
<dbReference type="Proteomes" id="UP000243217">
    <property type="component" value="Unassembled WGS sequence"/>
</dbReference>
<evidence type="ECO:0000256" key="1">
    <source>
        <dbReference type="SAM" id="MobiDB-lite"/>
    </source>
</evidence>
<accession>A0A1W0AC59</accession>
<dbReference type="AlphaFoldDB" id="A0A1W0AC59"/>
<comment type="caution">
    <text evidence="2">The sequence shown here is derived from an EMBL/GenBank/DDBJ whole genome shotgun (WGS) entry which is preliminary data.</text>
</comment>
<protein>
    <recommendedName>
        <fullName evidence="4">M96 mating-specific protein family</fullName>
    </recommendedName>
</protein>
<dbReference type="STRING" id="74557.A0A1W0AC59"/>
<feature type="compositionally biased region" description="Low complexity" evidence="1">
    <location>
        <begin position="40"/>
        <end position="56"/>
    </location>
</feature>
<name>A0A1W0AC59_9STRA</name>
<feature type="region of interest" description="Disordered" evidence="1">
    <location>
        <begin position="40"/>
        <end position="71"/>
    </location>
</feature>
<sequence length="419" mass="47866">MKSPLLQATDILEVFHNDNGASFDDPMSIETMSAFLANTADFSDPASSSPPSSEAAESPRRRNGKRPYQRPKKELEYLKKKHDELVVRLQKLQEKLSPEEPVGPWKTRAIEQAQSVQRSLIENTRLKEMLEEQLNAIRAFERVLQKRPKLSDFPANEGLWRHAILGENNREADMEMLMKYQYEQLESVLIREGLYSAFESGEEIRKSYVQSSGNEDTMRINFAGSKTVALNYLAMCDVLWDHKITRVGVGSEVIETLNPELVYVREDLTLPDPKMPLLEARIVIRKYVEVNRLVIVWRTIVEDRLFPHTEGNLIGVREGWYDYYTIPIKIIIRNVITANGENDCMMQMFVSTSTPIFPPALRSIQPAVGTLTELLLKATTENKVKFKSVLREAVAARQRLQLSSESDFKLPLCSLDNCA</sequence>
<organism evidence="2 3">
    <name type="scientific">Thraustotheca clavata</name>
    <dbReference type="NCBI Taxonomy" id="74557"/>
    <lineage>
        <taxon>Eukaryota</taxon>
        <taxon>Sar</taxon>
        <taxon>Stramenopiles</taxon>
        <taxon>Oomycota</taxon>
        <taxon>Saprolegniomycetes</taxon>
        <taxon>Saprolegniales</taxon>
        <taxon>Achlyaceae</taxon>
        <taxon>Thraustotheca</taxon>
    </lineage>
</organism>
<reference evidence="2 3" key="1">
    <citation type="journal article" date="2014" name="Genome Biol. Evol.">
        <title>The secreted proteins of Achlya hypogyna and Thraustotheca clavata identify the ancestral oomycete secretome and reveal gene acquisitions by horizontal gene transfer.</title>
        <authorList>
            <person name="Misner I."/>
            <person name="Blouin N."/>
            <person name="Leonard G."/>
            <person name="Richards T.A."/>
            <person name="Lane C.E."/>
        </authorList>
    </citation>
    <scope>NUCLEOTIDE SEQUENCE [LARGE SCALE GENOMIC DNA]</scope>
    <source>
        <strain evidence="2 3">ATCC 34112</strain>
    </source>
</reference>
<evidence type="ECO:0008006" key="4">
    <source>
        <dbReference type="Google" id="ProtNLM"/>
    </source>
</evidence>
<proteinExistence type="predicted"/>